<evidence type="ECO:0000256" key="1">
    <source>
        <dbReference type="SAM" id="MobiDB-lite"/>
    </source>
</evidence>
<feature type="region of interest" description="Disordered" evidence="1">
    <location>
        <begin position="1"/>
        <end position="44"/>
    </location>
</feature>
<keyword evidence="2" id="KW-0812">Transmembrane</keyword>
<evidence type="ECO:0000259" key="3">
    <source>
        <dbReference type="PROSITE" id="PS51806"/>
    </source>
</evidence>
<keyword evidence="2" id="KW-1133">Transmembrane helix</keyword>
<gene>
    <name evidence="5" type="primary">LOC103706499</name>
</gene>
<accession>A0A8B7C026</accession>
<feature type="region of interest" description="Disordered" evidence="1">
    <location>
        <begin position="223"/>
        <end position="290"/>
    </location>
</feature>
<dbReference type="RefSeq" id="XP_008788839.2">
    <property type="nucleotide sequence ID" value="XM_008790617.4"/>
</dbReference>
<keyword evidence="2" id="KW-0472">Membrane</keyword>
<sequence length="384" mass="42072">MPRKKSVKPLLLVRGDRHREEDEEPHHGGCDDDDDDDAKPPPSDAITCLSLLKHDFSKPVEKLSEAYGKWREERRTSAWRMERQLRARWALDQLIDSELARFDAHFNRFMLPARPRDVGRLLLPPWKLPLENAALSWLGDWRPSAILSLIPVLAANSALLPLSPRALRTLAEAARRIRVHEAVLEEEAAEYQITCVLDLPFGRRGGTGGGRCAGGSCCGGGGGGEEDGKGSGAGAAAEVSGAGGGREGGARPDPGGGVLGGLRRDPGVGPPPSRPVEGPDRSGLHHPPRLKCRPLSRLSGLRTGSGFAFSTGSFALFFPLFFQILVSFVAQRSCVRRRKRTSRNPSLNGYYDLGGGWSMDRYSSFFFFSWYIEEEKTVLVHLQP</sequence>
<dbReference type="AlphaFoldDB" id="A0A8B7C026"/>
<dbReference type="OrthoDB" id="1611096at2759"/>
<organism evidence="4 5">
    <name type="scientific">Phoenix dactylifera</name>
    <name type="common">Date palm</name>
    <dbReference type="NCBI Taxonomy" id="42345"/>
    <lineage>
        <taxon>Eukaryota</taxon>
        <taxon>Viridiplantae</taxon>
        <taxon>Streptophyta</taxon>
        <taxon>Embryophyta</taxon>
        <taxon>Tracheophyta</taxon>
        <taxon>Spermatophyta</taxon>
        <taxon>Magnoliopsida</taxon>
        <taxon>Liliopsida</taxon>
        <taxon>Arecaceae</taxon>
        <taxon>Coryphoideae</taxon>
        <taxon>Phoeniceae</taxon>
        <taxon>Phoenix</taxon>
    </lineage>
</organism>
<dbReference type="Proteomes" id="UP000228380">
    <property type="component" value="Chromosome 7"/>
</dbReference>
<evidence type="ECO:0000313" key="5">
    <source>
        <dbReference type="RefSeq" id="XP_008788839.2"/>
    </source>
</evidence>
<dbReference type="Pfam" id="PF14144">
    <property type="entry name" value="DOG1"/>
    <property type="match status" value="1"/>
</dbReference>
<reference evidence="4" key="1">
    <citation type="journal article" date="2019" name="Nat. Commun.">
        <title>Genome-wide association mapping of date palm fruit traits.</title>
        <authorList>
            <person name="Hazzouri K.M."/>
            <person name="Gros-Balthazard M."/>
            <person name="Flowers J.M."/>
            <person name="Copetti D."/>
            <person name="Lemansour A."/>
            <person name="Lebrun M."/>
            <person name="Masmoudi K."/>
            <person name="Ferrand S."/>
            <person name="Dhar M.I."/>
            <person name="Fresquez Z.A."/>
            <person name="Rosas U."/>
            <person name="Zhang J."/>
            <person name="Talag J."/>
            <person name="Lee S."/>
            <person name="Kudrna D."/>
            <person name="Powell R.F."/>
            <person name="Leitch I.J."/>
            <person name="Krueger R.R."/>
            <person name="Wing R.A."/>
            <person name="Amiri K.M.A."/>
            <person name="Purugganan M.D."/>
        </authorList>
    </citation>
    <scope>NUCLEOTIDE SEQUENCE [LARGE SCALE GENOMIC DNA]</scope>
    <source>
        <strain evidence="4">cv. Khalas</strain>
    </source>
</reference>
<evidence type="ECO:0000313" key="4">
    <source>
        <dbReference type="Proteomes" id="UP000228380"/>
    </source>
</evidence>
<reference evidence="5" key="2">
    <citation type="submission" date="2025-08" db="UniProtKB">
        <authorList>
            <consortium name="RefSeq"/>
        </authorList>
    </citation>
    <scope>IDENTIFICATION</scope>
    <source>
        <tissue evidence="5">Young leaves</tissue>
    </source>
</reference>
<dbReference type="KEGG" id="pda:103706499"/>
<feature type="compositionally biased region" description="Basic and acidic residues" evidence="1">
    <location>
        <begin position="14"/>
        <end position="30"/>
    </location>
</feature>
<protein>
    <submittedName>
        <fullName evidence="5">Uncharacterized protein LOC103706499 isoform X1</fullName>
    </submittedName>
</protein>
<name>A0A8B7C026_PHODC</name>
<proteinExistence type="predicted"/>
<dbReference type="PROSITE" id="PS51806">
    <property type="entry name" value="DOG1"/>
    <property type="match status" value="1"/>
</dbReference>
<keyword evidence="4" id="KW-1185">Reference proteome</keyword>
<dbReference type="GO" id="GO:0006351">
    <property type="term" value="P:DNA-templated transcription"/>
    <property type="evidence" value="ECO:0007669"/>
    <property type="project" value="InterPro"/>
</dbReference>
<dbReference type="GO" id="GO:0043565">
    <property type="term" value="F:sequence-specific DNA binding"/>
    <property type="evidence" value="ECO:0007669"/>
    <property type="project" value="InterPro"/>
</dbReference>
<feature type="transmembrane region" description="Helical" evidence="2">
    <location>
        <begin position="307"/>
        <end position="330"/>
    </location>
</feature>
<evidence type="ECO:0000256" key="2">
    <source>
        <dbReference type="SAM" id="Phobius"/>
    </source>
</evidence>
<dbReference type="InterPro" id="IPR025422">
    <property type="entry name" value="TGA_domain"/>
</dbReference>
<dbReference type="GeneID" id="103706499"/>
<feature type="domain" description="DOG1" evidence="3">
    <location>
        <begin position="60"/>
        <end position="338"/>
    </location>
</feature>